<gene>
    <name evidence="1" type="ORF">RRG08_033105</name>
</gene>
<proteinExistence type="predicted"/>
<organism evidence="1 2">
    <name type="scientific">Elysia crispata</name>
    <name type="common">lettuce slug</name>
    <dbReference type="NCBI Taxonomy" id="231223"/>
    <lineage>
        <taxon>Eukaryota</taxon>
        <taxon>Metazoa</taxon>
        <taxon>Spiralia</taxon>
        <taxon>Lophotrochozoa</taxon>
        <taxon>Mollusca</taxon>
        <taxon>Gastropoda</taxon>
        <taxon>Heterobranchia</taxon>
        <taxon>Euthyneura</taxon>
        <taxon>Panpulmonata</taxon>
        <taxon>Sacoglossa</taxon>
        <taxon>Placobranchoidea</taxon>
        <taxon>Plakobranchidae</taxon>
        <taxon>Elysia</taxon>
    </lineage>
</organism>
<sequence length="83" mass="8992">MEPDDLDYLLPANCPDPYFDTWDRHNSIAFSTATKGLRNAPGENNCFVNSAVQTKIPETFGSLRCGFAQRGHASLSSGDIAAV</sequence>
<name>A0AAE1BBH4_9GAST</name>
<evidence type="ECO:0000313" key="2">
    <source>
        <dbReference type="Proteomes" id="UP001283361"/>
    </source>
</evidence>
<evidence type="ECO:0000313" key="1">
    <source>
        <dbReference type="EMBL" id="KAK3802466.1"/>
    </source>
</evidence>
<protein>
    <submittedName>
        <fullName evidence="1">Uncharacterized protein</fullName>
    </submittedName>
</protein>
<accession>A0AAE1BBH4</accession>
<keyword evidence="2" id="KW-1185">Reference proteome</keyword>
<dbReference type="EMBL" id="JAWDGP010000232">
    <property type="protein sequence ID" value="KAK3802466.1"/>
    <property type="molecule type" value="Genomic_DNA"/>
</dbReference>
<dbReference type="Proteomes" id="UP001283361">
    <property type="component" value="Unassembled WGS sequence"/>
</dbReference>
<reference evidence="1" key="1">
    <citation type="journal article" date="2023" name="G3 (Bethesda)">
        <title>A reference genome for the long-term kleptoplast-retaining sea slug Elysia crispata morphotype clarki.</title>
        <authorList>
            <person name="Eastman K.E."/>
            <person name="Pendleton A.L."/>
            <person name="Shaikh M.A."/>
            <person name="Suttiyut T."/>
            <person name="Ogas R."/>
            <person name="Tomko P."/>
            <person name="Gavelis G."/>
            <person name="Widhalm J.R."/>
            <person name="Wisecaver J.H."/>
        </authorList>
    </citation>
    <scope>NUCLEOTIDE SEQUENCE</scope>
    <source>
        <strain evidence="1">ECLA1</strain>
    </source>
</reference>
<dbReference type="AlphaFoldDB" id="A0AAE1BBH4"/>
<comment type="caution">
    <text evidence="1">The sequence shown here is derived from an EMBL/GenBank/DDBJ whole genome shotgun (WGS) entry which is preliminary data.</text>
</comment>